<keyword evidence="3 6" id="KW-0012">Acyltransferase</keyword>
<dbReference type="InterPro" id="IPR050858">
    <property type="entry name" value="Mal-CoA-ACP_Trans/PKS_FabD"/>
</dbReference>
<feature type="compositionally biased region" description="Low complexity" evidence="5">
    <location>
        <begin position="259"/>
        <end position="268"/>
    </location>
</feature>
<dbReference type="EMBL" id="JAFBCL010000001">
    <property type="protein sequence ID" value="MBM7809856.1"/>
    <property type="molecule type" value="Genomic_DNA"/>
</dbReference>
<dbReference type="Gene3D" id="3.40.366.10">
    <property type="entry name" value="Malonyl-Coenzyme A Acyl Carrier Protein, domain 2"/>
    <property type="match status" value="1"/>
</dbReference>
<reference evidence="6 7" key="1">
    <citation type="submission" date="2021-01" db="EMBL/GenBank/DDBJ databases">
        <title>Sequencing the genomes of 1000 actinobacteria strains.</title>
        <authorList>
            <person name="Klenk H.-P."/>
        </authorList>
    </citation>
    <scope>NUCLEOTIDE SEQUENCE [LARGE SCALE GENOMIC DNA]</scope>
    <source>
        <strain evidence="6 7">DSM 44581</strain>
    </source>
</reference>
<dbReference type="PANTHER" id="PTHR42681">
    <property type="entry name" value="MALONYL-COA-ACYL CARRIER PROTEIN TRANSACYLASE, MITOCHONDRIAL"/>
    <property type="match status" value="1"/>
</dbReference>
<evidence type="ECO:0000256" key="5">
    <source>
        <dbReference type="SAM" id="MobiDB-lite"/>
    </source>
</evidence>
<accession>A0ABS2S0V3</accession>
<dbReference type="SUPFAM" id="SSF52151">
    <property type="entry name" value="FabD/lysophospholipase-like"/>
    <property type="match status" value="1"/>
</dbReference>
<evidence type="ECO:0000313" key="6">
    <source>
        <dbReference type="EMBL" id="MBM7809856.1"/>
    </source>
</evidence>
<comment type="catalytic activity">
    <reaction evidence="4">
        <text>holo-[ACP] + malonyl-CoA = malonyl-[ACP] + CoA</text>
        <dbReference type="Rhea" id="RHEA:41792"/>
        <dbReference type="Rhea" id="RHEA-COMP:9623"/>
        <dbReference type="Rhea" id="RHEA-COMP:9685"/>
        <dbReference type="ChEBI" id="CHEBI:57287"/>
        <dbReference type="ChEBI" id="CHEBI:57384"/>
        <dbReference type="ChEBI" id="CHEBI:64479"/>
        <dbReference type="ChEBI" id="CHEBI:78449"/>
        <dbReference type="EC" id="2.3.1.39"/>
    </reaction>
</comment>
<feature type="compositionally biased region" description="Basic residues" evidence="5">
    <location>
        <begin position="233"/>
        <end position="249"/>
    </location>
</feature>
<keyword evidence="2 6" id="KW-0808">Transferase</keyword>
<feature type="compositionally biased region" description="Low complexity" evidence="5">
    <location>
        <begin position="286"/>
        <end position="295"/>
    </location>
</feature>
<evidence type="ECO:0000256" key="3">
    <source>
        <dbReference type="ARBA" id="ARBA00023315"/>
    </source>
</evidence>
<evidence type="ECO:0000313" key="7">
    <source>
        <dbReference type="Proteomes" id="UP001195724"/>
    </source>
</evidence>
<evidence type="ECO:0000256" key="1">
    <source>
        <dbReference type="ARBA" id="ARBA00013258"/>
    </source>
</evidence>
<sequence>MTVGLPFPGRGSPGAGPGLDLLDRFAGLASQRPGPVLREVRADGRRLARTRRARPAAHVVDAPARRAAREGGSAPDVVLGHSPGGHDAPGAGASGFADDLDPVRRRAGTTAASPGGAVTAVRAPSGDALRDPFAPAGPEGVEPAGLDTPVPAVPAASRDGVAAAEEPARPPRAVDARRLPVAGAFHSSRTRAAARRFTDVLAASPLRPPGAPVVADPAARPHTAGTAATPTTRSRHPVRRRGAVPRVVRRHPDPRFHRPGPSRAPARAPRQDPGVAPSAAPPPPGRAAATAKRRR</sequence>
<proteinExistence type="predicted"/>
<evidence type="ECO:0000256" key="2">
    <source>
        <dbReference type="ARBA" id="ARBA00022679"/>
    </source>
</evidence>
<feature type="region of interest" description="Disordered" evidence="5">
    <location>
        <begin position="206"/>
        <end position="295"/>
    </location>
</feature>
<organism evidence="6 7">
    <name type="scientific">Saccharothrix algeriensis</name>
    <dbReference type="NCBI Taxonomy" id="173560"/>
    <lineage>
        <taxon>Bacteria</taxon>
        <taxon>Bacillati</taxon>
        <taxon>Actinomycetota</taxon>
        <taxon>Actinomycetes</taxon>
        <taxon>Pseudonocardiales</taxon>
        <taxon>Pseudonocardiaceae</taxon>
        <taxon>Saccharothrix</taxon>
    </lineage>
</organism>
<feature type="region of interest" description="Disordered" evidence="5">
    <location>
        <begin position="47"/>
        <end position="145"/>
    </location>
</feature>
<protein>
    <recommendedName>
        <fullName evidence="1">[acyl-carrier-protein] S-malonyltransferase</fullName>
        <ecNumber evidence="1">2.3.1.39</ecNumber>
    </recommendedName>
</protein>
<dbReference type="Proteomes" id="UP001195724">
    <property type="component" value="Unassembled WGS sequence"/>
</dbReference>
<dbReference type="InterPro" id="IPR016035">
    <property type="entry name" value="Acyl_Trfase/lysoPLipase"/>
</dbReference>
<dbReference type="Gene3D" id="3.30.70.250">
    <property type="entry name" value="Malonyl-CoA ACP transacylase, ACP-binding"/>
    <property type="match status" value="1"/>
</dbReference>
<dbReference type="EC" id="2.3.1.39" evidence="1"/>
<feature type="compositionally biased region" description="Low complexity" evidence="5">
    <location>
        <begin position="212"/>
        <end position="232"/>
    </location>
</feature>
<dbReference type="GO" id="GO:0004314">
    <property type="term" value="F:[acyl-carrier-protein] S-malonyltransferase activity"/>
    <property type="evidence" value="ECO:0007669"/>
    <property type="project" value="UniProtKB-EC"/>
</dbReference>
<keyword evidence="7" id="KW-1185">Reference proteome</keyword>
<dbReference type="PANTHER" id="PTHR42681:SF1">
    <property type="entry name" value="MALONYL-COA-ACYL CARRIER PROTEIN TRANSACYLASE, MITOCHONDRIAL"/>
    <property type="match status" value="1"/>
</dbReference>
<comment type="caution">
    <text evidence="6">The sequence shown here is derived from an EMBL/GenBank/DDBJ whole genome shotgun (WGS) entry which is preliminary data.</text>
</comment>
<name>A0ABS2S0V3_9PSEU</name>
<evidence type="ECO:0000256" key="4">
    <source>
        <dbReference type="ARBA" id="ARBA00048462"/>
    </source>
</evidence>
<gene>
    <name evidence="6" type="ORF">JOE68_000721</name>
</gene>
<dbReference type="InterPro" id="IPR001227">
    <property type="entry name" value="Ac_transferase_dom_sf"/>
</dbReference>
<dbReference type="RefSeq" id="WP_204840917.1">
    <property type="nucleotide sequence ID" value="NZ_JAFBCL010000001.1"/>
</dbReference>